<gene>
    <name evidence="5" type="primary">nosD</name>
    <name evidence="5" type="ORF">ACFOOI_20190</name>
</gene>
<dbReference type="Proteomes" id="UP001595616">
    <property type="component" value="Unassembled WGS sequence"/>
</dbReference>
<keyword evidence="2" id="KW-0677">Repeat</keyword>
<dbReference type="Gene3D" id="2.160.20.10">
    <property type="entry name" value="Single-stranded right-handed beta-helix, Pectin lyase-like"/>
    <property type="match status" value="2"/>
</dbReference>
<dbReference type="SMART" id="SM00710">
    <property type="entry name" value="PbH1"/>
    <property type="match status" value="10"/>
</dbReference>
<evidence type="ECO:0000259" key="4">
    <source>
        <dbReference type="Pfam" id="PF05048"/>
    </source>
</evidence>
<dbReference type="InterPro" id="IPR012334">
    <property type="entry name" value="Pectin_lyas_fold"/>
</dbReference>
<dbReference type="EMBL" id="JBHRYQ010000001">
    <property type="protein sequence ID" value="MFC3812995.1"/>
    <property type="molecule type" value="Genomic_DNA"/>
</dbReference>
<dbReference type="InterPro" id="IPR051550">
    <property type="entry name" value="SCF-Subunits/Alg-Epimerases"/>
</dbReference>
<organism evidence="5 6">
    <name type="scientific">Lacihabitans lacunae</name>
    <dbReference type="NCBI Taxonomy" id="1028214"/>
    <lineage>
        <taxon>Bacteria</taxon>
        <taxon>Pseudomonadati</taxon>
        <taxon>Bacteroidota</taxon>
        <taxon>Cytophagia</taxon>
        <taxon>Cytophagales</taxon>
        <taxon>Leadbetterellaceae</taxon>
        <taxon>Lacihabitans</taxon>
    </lineage>
</organism>
<protein>
    <submittedName>
        <fullName evidence="5">Nitrous oxide reductase family maturation protein NosD</fullName>
    </submittedName>
</protein>
<evidence type="ECO:0000313" key="6">
    <source>
        <dbReference type="Proteomes" id="UP001595616"/>
    </source>
</evidence>
<feature type="domain" description="Periplasmic copper-binding protein NosD beta helix" evidence="4">
    <location>
        <begin position="146"/>
        <end position="344"/>
    </location>
</feature>
<dbReference type="PANTHER" id="PTHR22990:SF15">
    <property type="entry name" value="F-BOX ONLY PROTEIN 10"/>
    <property type="match status" value="1"/>
</dbReference>
<evidence type="ECO:0000256" key="3">
    <source>
        <dbReference type="ARBA" id="ARBA00022786"/>
    </source>
</evidence>
<dbReference type="NCBIfam" id="TIGR03804">
    <property type="entry name" value="para_beta_helix"/>
    <property type="match status" value="1"/>
</dbReference>
<dbReference type="SUPFAM" id="SSF51126">
    <property type="entry name" value="Pectin lyase-like"/>
    <property type="match status" value="1"/>
</dbReference>
<keyword evidence="3" id="KW-0833">Ubl conjugation pathway</keyword>
<sequence>MKYLKYTLLLILAFTFLQLNAFSKTFKVNNNKELFEAVANAKAGDIVLVSTGNYQVNGLVIDKAIEIIGVNTPIFDGKLKGEILTVKSNNVKVSGIQFQNVGITSTIDWAAIKVIESKNVTIENNKLINCYFAIYLSASNNCLVRNNHIEGKPSNEQNTGNGIHFWKCDSIIVINNFVKGQRDGLYFEFVTNSRVEHNISTKNIRYGLHFMFSHKNSYSFNTFDSNGAGVAVMYTKFVKMHHNIFKNNWGSSAYGILLKDITDSEIEDNIFEYNTMGTLLEGCNRIKIERNEFKHNGVAMRVQANCEENGVKSNNFINNTFDLATNGNVVSNTLERNYWDKYEGYDLDKNGIGDINYRPVSLFSTLIERMPQAMMLLRSFTATLLDKIEKVMPSFTPENLKDEQPLMKPIKIIT</sequence>
<dbReference type="InterPro" id="IPR011050">
    <property type="entry name" value="Pectin_lyase_fold/virulence"/>
</dbReference>
<comment type="caution">
    <text evidence="5">The sequence shown here is derived from an EMBL/GenBank/DDBJ whole genome shotgun (WGS) entry which is preliminary data.</text>
</comment>
<dbReference type="InterPro" id="IPR006626">
    <property type="entry name" value="PbH1"/>
</dbReference>
<dbReference type="InterPro" id="IPR007742">
    <property type="entry name" value="NosD_dom"/>
</dbReference>
<proteinExistence type="predicted"/>
<dbReference type="PANTHER" id="PTHR22990">
    <property type="entry name" value="F-BOX ONLY PROTEIN"/>
    <property type="match status" value="1"/>
</dbReference>
<comment type="pathway">
    <text evidence="1">Protein modification; protein ubiquitination.</text>
</comment>
<evidence type="ECO:0000256" key="2">
    <source>
        <dbReference type="ARBA" id="ARBA00022737"/>
    </source>
</evidence>
<dbReference type="InterPro" id="IPR022441">
    <property type="entry name" value="Para_beta_helix_rpt-2"/>
</dbReference>
<accession>A0ABV7Z3D5</accession>
<reference evidence="6" key="1">
    <citation type="journal article" date="2019" name="Int. J. Syst. Evol. Microbiol.">
        <title>The Global Catalogue of Microorganisms (GCM) 10K type strain sequencing project: providing services to taxonomists for standard genome sequencing and annotation.</title>
        <authorList>
            <consortium name="The Broad Institute Genomics Platform"/>
            <consortium name="The Broad Institute Genome Sequencing Center for Infectious Disease"/>
            <person name="Wu L."/>
            <person name="Ma J."/>
        </authorList>
    </citation>
    <scope>NUCLEOTIDE SEQUENCE [LARGE SCALE GENOMIC DNA]</scope>
    <source>
        <strain evidence="6">CECT 7956</strain>
    </source>
</reference>
<dbReference type="Pfam" id="PF05048">
    <property type="entry name" value="NosD"/>
    <property type="match status" value="1"/>
</dbReference>
<evidence type="ECO:0000256" key="1">
    <source>
        <dbReference type="ARBA" id="ARBA00004906"/>
    </source>
</evidence>
<evidence type="ECO:0000313" key="5">
    <source>
        <dbReference type="EMBL" id="MFC3812995.1"/>
    </source>
</evidence>
<keyword evidence="6" id="KW-1185">Reference proteome</keyword>
<dbReference type="RefSeq" id="WP_379839901.1">
    <property type="nucleotide sequence ID" value="NZ_JBHRYQ010000001.1"/>
</dbReference>
<dbReference type="InterPro" id="IPR026464">
    <property type="entry name" value="NosD_copper_fam"/>
</dbReference>
<dbReference type="NCBIfam" id="TIGR04247">
    <property type="entry name" value="NosD_copper_fam"/>
    <property type="match status" value="1"/>
</dbReference>
<name>A0ABV7Z3D5_9BACT</name>